<keyword evidence="6 7" id="KW-0472">Membrane</keyword>
<feature type="transmembrane region" description="Helical" evidence="7">
    <location>
        <begin position="101"/>
        <end position="124"/>
    </location>
</feature>
<organism evidence="9">
    <name type="scientific">candidate division TA06 bacterium ADurb.Bin417</name>
    <dbReference type="NCBI Taxonomy" id="1852828"/>
    <lineage>
        <taxon>Bacteria</taxon>
        <taxon>Bacteria division TA06</taxon>
    </lineage>
</organism>
<accession>A0A1V5ME48</accession>
<dbReference type="GO" id="GO:0005886">
    <property type="term" value="C:plasma membrane"/>
    <property type="evidence" value="ECO:0007669"/>
    <property type="project" value="UniProtKB-SubCell"/>
</dbReference>
<sequence length="404" mass="43279">MRRIDTETRALLAISLAFFFGFAGSGSIQSYLSPYLKGVLGVSPLRSALVLTLVYITMAAGRVFSPVAIGRIGVGRLLFLGAVSFALFPLVFGFWTAYPLFLVAAVLWGAGSSFFWTGGMAELLNHSRPDRYAANQGIMRLTQQVGQVGGFFLLGQLLALQSAAGVRAGFQVLFRTAALISLMMPFTLLLLPRAASDYHPISPFDILRAAVSRRRWVVSLALFASGVSYGILLNLLNLFVSERFGVAWMNKTLVFFFIAAGLFSYLGGAFSDRFGRREGFLLAFASGAFGTALLALVPTRPAAGLTALLLGVVFGVVPTVAIGLVGDRTRPGERVAGLAGVFLWRDLGAMVSIFSGGLLLQGAVSYRAIMWVFSAIFVLLCLLFGRADLTAGGRISKLEEPARV</sequence>
<protein>
    <submittedName>
        <fullName evidence="9">Major Facilitator Superfamily protein</fullName>
    </submittedName>
</protein>
<dbReference type="Gene3D" id="1.20.1250.20">
    <property type="entry name" value="MFS general substrate transporter like domains"/>
    <property type="match status" value="2"/>
</dbReference>
<dbReference type="Pfam" id="PF07690">
    <property type="entry name" value="MFS_1"/>
    <property type="match status" value="1"/>
</dbReference>
<dbReference type="AlphaFoldDB" id="A0A1V5ME48"/>
<evidence type="ECO:0000256" key="2">
    <source>
        <dbReference type="ARBA" id="ARBA00022448"/>
    </source>
</evidence>
<dbReference type="SUPFAM" id="SSF103473">
    <property type="entry name" value="MFS general substrate transporter"/>
    <property type="match status" value="1"/>
</dbReference>
<evidence type="ECO:0000256" key="4">
    <source>
        <dbReference type="ARBA" id="ARBA00022692"/>
    </source>
</evidence>
<dbReference type="EMBL" id="MWAK01000168">
    <property type="protein sequence ID" value="OPZ91514.1"/>
    <property type="molecule type" value="Genomic_DNA"/>
</dbReference>
<keyword evidence="3" id="KW-1003">Cell membrane</keyword>
<reference evidence="9" key="1">
    <citation type="submission" date="2017-02" db="EMBL/GenBank/DDBJ databases">
        <title>Delving into the versatile metabolic prowess of the omnipresent phylum Bacteroidetes.</title>
        <authorList>
            <person name="Nobu M.K."/>
            <person name="Mei R."/>
            <person name="Narihiro T."/>
            <person name="Kuroda K."/>
            <person name="Liu W.-T."/>
        </authorList>
    </citation>
    <scope>NUCLEOTIDE SEQUENCE</scope>
    <source>
        <strain evidence="9">ADurb.Bin417</strain>
    </source>
</reference>
<dbReference type="InterPro" id="IPR011701">
    <property type="entry name" value="MFS"/>
</dbReference>
<evidence type="ECO:0000259" key="8">
    <source>
        <dbReference type="PROSITE" id="PS50850"/>
    </source>
</evidence>
<feature type="transmembrane region" description="Helical" evidence="7">
    <location>
        <begin position="279"/>
        <end position="297"/>
    </location>
</feature>
<feature type="transmembrane region" description="Helical" evidence="7">
    <location>
        <begin position="216"/>
        <end position="236"/>
    </location>
</feature>
<evidence type="ECO:0000256" key="3">
    <source>
        <dbReference type="ARBA" id="ARBA00022475"/>
    </source>
</evidence>
<feature type="domain" description="Major facilitator superfamily (MFS) profile" evidence="8">
    <location>
        <begin position="214"/>
        <end position="404"/>
    </location>
</feature>
<evidence type="ECO:0000256" key="5">
    <source>
        <dbReference type="ARBA" id="ARBA00022989"/>
    </source>
</evidence>
<evidence type="ECO:0000313" key="9">
    <source>
        <dbReference type="EMBL" id="OPZ91514.1"/>
    </source>
</evidence>
<evidence type="ECO:0000256" key="6">
    <source>
        <dbReference type="ARBA" id="ARBA00023136"/>
    </source>
</evidence>
<evidence type="ECO:0000256" key="7">
    <source>
        <dbReference type="SAM" id="Phobius"/>
    </source>
</evidence>
<dbReference type="InterPro" id="IPR036259">
    <property type="entry name" value="MFS_trans_sf"/>
</dbReference>
<keyword evidence="2" id="KW-0813">Transport</keyword>
<dbReference type="PANTHER" id="PTHR23517">
    <property type="entry name" value="RESISTANCE PROTEIN MDTM, PUTATIVE-RELATED-RELATED"/>
    <property type="match status" value="1"/>
</dbReference>
<gene>
    <name evidence="9" type="ORF">BWY73_01066</name>
</gene>
<feature type="transmembrane region" description="Helical" evidence="7">
    <location>
        <begin position="77"/>
        <end position="95"/>
    </location>
</feature>
<proteinExistence type="predicted"/>
<name>A0A1V5ME48_UNCT6</name>
<keyword evidence="4 7" id="KW-0812">Transmembrane</keyword>
<comment type="caution">
    <text evidence="9">The sequence shown here is derived from an EMBL/GenBank/DDBJ whole genome shotgun (WGS) entry which is preliminary data.</text>
</comment>
<feature type="transmembrane region" description="Helical" evidence="7">
    <location>
        <begin position="337"/>
        <end position="360"/>
    </location>
</feature>
<feature type="transmembrane region" description="Helical" evidence="7">
    <location>
        <begin position="303"/>
        <end position="325"/>
    </location>
</feature>
<dbReference type="PROSITE" id="PS00216">
    <property type="entry name" value="SUGAR_TRANSPORT_1"/>
    <property type="match status" value="1"/>
</dbReference>
<dbReference type="PROSITE" id="PS50850">
    <property type="entry name" value="MFS"/>
    <property type="match status" value="1"/>
</dbReference>
<comment type="subcellular location">
    <subcellularLocation>
        <location evidence="1">Cell membrane</location>
        <topology evidence="1">Multi-pass membrane protein</topology>
    </subcellularLocation>
</comment>
<dbReference type="InterPro" id="IPR005829">
    <property type="entry name" value="Sugar_transporter_CS"/>
</dbReference>
<evidence type="ECO:0000256" key="1">
    <source>
        <dbReference type="ARBA" id="ARBA00004651"/>
    </source>
</evidence>
<feature type="transmembrane region" description="Helical" evidence="7">
    <location>
        <begin position="172"/>
        <end position="195"/>
    </location>
</feature>
<feature type="transmembrane region" description="Helical" evidence="7">
    <location>
        <begin position="248"/>
        <end position="267"/>
    </location>
</feature>
<keyword evidence="5 7" id="KW-1133">Transmembrane helix</keyword>
<feature type="transmembrane region" description="Helical" evidence="7">
    <location>
        <begin position="366"/>
        <end position="385"/>
    </location>
</feature>
<feature type="transmembrane region" description="Helical" evidence="7">
    <location>
        <begin position="145"/>
        <end position="166"/>
    </location>
</feature>
<dbReference type="InterPro" id="IPR050171">
    <property type="entry name" value="MFS_Transporters"/>
</dbReference>
<dbReference type="InterPro" id="IPR020846">
    <property type="entry name" value="MFS_dom"/>
</dbReference>
<dbReference type="Proteomes" id="UP000485484">
    <property type="component" value="Unassembled WGS sequence"/>
</dbReference>
<dbReference type="GO" id="GO:0022857">
    <property type="term" value="F:transmembrane transporter activity"/>
    <property type="evidence" value="ECO:0007669"/>
    <property type="project" value="InterPro"/>
</dbReference>
<dbReference type="PANTHER" id="PTHR23517:SF13">
    <property type="entry name" value="MAJOR FACILITATOR SUPERFAMILY MFS_1"/>
    <property type="match status" value="1"/>
</dbReference>
<feature type="transmembrane region" description="Helical" evidence="7">
    <location>
        <begin position="46"/>
        <end position="65"/>
    </location>
</feature>